<reference evidence="1 2" key="1">
    <citation type="submission" date="2015-01" db="EMBL/GenBank/DDBJ databases">
        <title>Draft Genome Sequence of the Biocontrol and Plant Growth-Promoting Rhizobacteria (PGPR) Pseudomonas fluorescens UM270.</title>
        <authorList>
            <person name="Hernandez-Salmeron J.E."/>
            <person name="Santoyo G."/>
            <person name="Moreno-Hagelsieb G."/>
            <person name="Hernandez-Leon R."/>
        </authorList>
    </citation>
    <scope>NUCLEOTIDE SEQUENCE [LARGE SCALE GENOMIC DNA]</scope>
    <source>
        <strain evidence="1 2">UM270</strain>
    </source>
</reference>
<organism evidence="1 2">
    <name type="scientific">Pseudomonas fluorescens</name>
    <dbReference type="NCBI Taxonomy" id="294"/>
    <lineage>
        <taxon>Bacteria</taxon>
        <taxon>Pseudomonadati</taxon>
        <taxon>Pseudomonadota</taxon>
        <taxon>Gammaproteobacteria</taxon>
        <taxon>Pseudomonadales</taxon>
        <taxon>Pseudomonadaceae</taxon>
        <taxon>Pseudomonas</taxon>
    </lineage>
</organism>
<name>A0A0D0MQW5_PSEFL</name>
<proteinExistence type="predicted"/>
<dbReference type="PATRIC" id="fig|294.124.peg.3954"/>
<dbReference type="OrthoDB" id="6997287at2"/>
<protein>
    <submittedName>
        <fullName evidence="1">Uncharacterized protein</fullName>
    </submittedName>
</protein>
<gene>
    <name evidence="1" type="ORF">RL74_19200</name>
</gene>
<sequence length="153" mass="16923">MSKRKPCNRRVQLERSMRALVNTNHAAVINIDPSGLQVMINWKNGKQILSRAVSDALCDVAHRWTIYIAGICVRQDGAQYIKSIDITPDGVHLVERLSDVLEHFYDEVKSDCNANHLVGMGWLAVPGNTRVTEAQLSSLLASVGAWSQVKEAA</sequence>
<dbReference type="EMBL" id="JXNZ01000199">
    <property type="protein sequence ID" value="KIQ57760.1"/>
    <property type="molecule type" value="Genomic_DNA"/>
</dbReference>
<evidence type="ECO:0000313" key="1">
    <source>
        <dbReference type="EMBL" id="KIQ57760.1"/>
    </source>
</evidence>
<comment type="caution">
    <text evidence="1">The sequence shown here is derived from an EMBL/GenBank/DDBJ whole genome shotgun (WGS) entry which is preliminary data.</text>
</comment>
<accession>A0A0D0MQW5</accession>
<dbReference type="AlphaFoldDB" id="A0A0D0MQW5"/>
<evidence type="ECO:0000313" key="2">
    <source>
        <dbReference type="Proteomes" id="UP000032101"/>
    </source>
</evidence>
<dbReference type="Proteomes" id="UP000032101">
    <property type="component" value="Unassembled WGS sequence"/>
</dbReference>